<protein>
    <submittedName>
        <fullName evidence="1">Uncharacterized protein</fullName>
    </submittedName>
</protein>
<reference evidence="1 2" key="1">
    <citation type="journal article" date="2014" name="PLoS Genet.">
        <title>The Genome of Spironucleus salmonicida Highlights a Fish Pathogen Adapted to Fluctuating Environments.</title>
        <authorList>
            <person name="Xu F."/>
            <person name="Jerlstrom-Hultqvist J."/>
            <person name="Einarsson E."/>
            <person name="Astvaldsson A."/>
            <person name="Svard S.G."/>
            <person name="Andersson J.O."/>
        </authorList>
    </citation>
    <scope>NUCLEOTIDE SEQUENCE</scope>
    <source>
        <strain evidence="2">ATCC 50377</strain>
    </source>
</reference>
<dbReference type="EMBL" id="AUWU02000005">
    <property type="protein sequence ID" value="KAH0572568.1"/>
    <property type="molecule type" value="Genomic_DNA"/>
</dbReference>
<dbReference type="EMBL" id="KI546115">
    <property type="protein sequence ID" value="EST44488.1"/>
    <property type="molecule type" value="Genomic_DNA"/>
</dbReference>
<proteinExistence type="predicted"/>
<keyword evidence="3" id="KW-1185">Reference proteome</keyword>
<dbReference type="VEuPathDB" id="GiardiaDB:SS50377_24679"/>
<accession>V6LJD5</accession>
<sequence length="135" mass="15220">MNYTQKSVSSALTYFRSFKYGYDSYQSVIAAFKGPKSDEAKHAQKICGLHATECGAILAAKALAPDIEDIINQEFKNNVTSIMCHDLLADGTFNCSQCITLACQVLEDFQLEPDQFVEKNWYEQVSNIEELFQNK</sequence>
<evidence type="ECO:0000313" key="3">
    <source>
        <dbReference type="Proteomes" id="UP000018208"/>
    </source>
</evidence>
<dbReference type="Proteomes" id="UP000018208">
    <property type="component" value="Unassembled WGS sequence"/>
</dbReference>
<reference evidence="2" key="2">
    <citation type="submission" date="2020-12" db="EMBL/GenBank/DDBJ databases">
        <title>New Spironucleus salmonicida genome in near-complete chromosomes.</title>
        <authorList>
            <person name="Xu F."/>
            <person name="Kurt Z."/>
            <person name="Jimenez-Gonzalez A."/>
            <person name="Astvaldsson A."/>
            <person name="Andersson J.O."/>
            <person name="Svard S.G."/>
        </authorList>
    </citation>
    <scope>NUCLEOTIDE SEQUENCE</scope>
    <source>
        <strain evidence="2">ATCC 50377</strain>
    </source>
</reference>
<gene>
    <name evidence="1" type="ORF">SS50377_15485</name>
    <name evidence="2" type="ORF">SS50377_24679</name>
</gene>
<dbReference type="AlphaFoldDB" id="V6LJD5"/>
<evidence type="ECO:0000313" key="1">
    <source>
        <dbReference type="EMBL" id="EST44488.1"/>
    </source>
</evidence>
<name>V6LJD5_9EUKA</name>
<evidence type="ECO:0000313" key="2">
    <source>
        <dbReference type="EMBL" id="KAH0572568.1"/>
    </source>
</evidence>
<organism evidence="1">
    <name type="scientific">Spironucleus salmonicida</name>
    <dbReference type="NCBI Taxonomy" id="348837"/>
    <lineage>
        <taxon>Eukaryota</taxon>
        <taxon>Metamonada</taxon>
        <taxon>Diplomonadida</taxon>
        <taxon>Hexamitidae</taxon>
        <taxon>Hexamitinae</taxon>
        <taxon>Spironucleus</taxon>
    </lineage>
</organism>